<dbReference type="Proteomes" id="UP001060085">
    <property type="component" value="Linkage Group LG02"/>
</dbReference>
<name>A0ACC0BUM1_CATRO</name>
<gene>
    <name evidence="1" type="ORF">M9H77_07270</name>
</gene>
<protein>
    <submittedName>
        <fullName evidence="1">Uncharacterized protein</fullName>
    </submittedName>
</protein>
<keyword evidence="2" id="KW-1185">Reference proteome</keyword>
<evidence type="ECO:0000313" key="2">
    <source>
        <dbReference type="Proteomes" id="UP001060085"/>
    </source>
</evidence>
<sequence>MVKAESPRKNAPPEFQNTKLMIHITCYTLDEIMGPFEGQSRIDYTVITIQLFSGEHNVVFLFTIKQLVTSGKLDNFSNKIFVPSYEVHLSLTQRAGGSISYDNVVALPTGGRGDKEDF</sequence>
<accession>A0ACC0BUM1</accession>
<evidence type="ECO:0000313" key="1">
    <source>
        <dbReference type="EMBL" id="KAI5676320.1"/>
    </source>
</evidence>
<dbReference type="EMBL" id="CM044702">
    <property type="protein sequence ID" value="KAI5676320.1"/>
    <property type="molecule type" value="Genomic_DNA"/>
</dbReference>
<comment type="caution">
    <text evidence="1">The sequence shown here is derived from an EMBL/GenBank/DDBJ whole genome shotgun (WGS) entry which is preliminary data.</text>
</comment>
<proteinExistence type="predicted"/>
<reference evidence="2" key="1">
    <citation type="journal article" date="2023" name="Nat. Plants">
        <title>Single-cell RNA sequencing provides a high-resolution roadmap for understanding the multicellular compartmentation of specialized metabolism.</title>
        <authorList>
            <person name="Sun S."/>
            <person name="Shen X."/>
            <person name="Li Y."/>
            <person name="Li Y."/>
            <person name="Wang S."/>
            <person name="Li R."/>
            <person name="Zhang H."/>
            <person name="Shen G."/>
            <person name="Guo B."/>
            <person name="Wei J."/>
            <person name="Xu J."/>
            <person name="St-Pierre B."/>
            <person name="Chen S."/>
            <person name="Sun C."/>
        </authorList>
    </citation>
    <scope>NUCLEOTIDE SEQUENCE [LARGE SCALE GENOMIC DNA]</scope>
</reference>
<organism evidence="1 2">
    <name type="scientific">Catharanthus roseus</name>
    <name type="common">Madagascar periwinkle</name>
    <name type="synonym">Vinca rosea</name>
    <dbReference type="NCBI Taxonomy" id="4058"/>
    <lineage>
        <taxon>Eukaryota</taxon>
        <taxon>Viridiplantae</taxon>
        <taxon>Streptophyta</taxon>
        <taxon>Embryophyta</taxon>
        <taxon>Tracheophyta</taxon>
        <taxon>Spermatophyta</taxon>
        <taxon>Magnoliopsida</taxon>
        <taxon>eudicotyledons</taxon>
        <taxon>Gunneridae</taxon>
        <taxon>Pentapetalae</taxon>
        <taxon>asterids</taxon>
        <taxon>lamiids</taxon>
        <taxon>Gentianales</taxon>
        <taxon>Apocynaceae</taxon>
        <taxon>Rauvolfioideae</taxon>
        <taxon>Vinceae</taxon>
        <taxon>Catharanthinae</taxon>
        <taxon>Catharanthus</taxon>
    </lineage>
</organism>